<sequence length="39" mass="4664">MQNHPKSPVRNEETRRTSLQMISSSHPFQRTSLDRRVKQ</sequence>
<dbReference type="EMBL" id="CAKOFQ010008070">
    <property type="protein sequence ID" value="CAH2011452.1"/>
    <property type="molecule type" value="Genomic_DNA"/>
</dbReference>
<accession>A0A9P0MC81</accession>
<organism evidence="2 3">
    <name type="scientific">Acanthoscelides obtectus</name>
    <name type="common">Bean weevil</name>
    <name type="synonym">Bruchus obtectus</name>
    <dbReference type="NCBI Taxonomy" id="200917"/>
    <lineage>
        <taxon>Eukaryota</taxon>
        <taxon>Metazoa</taxon>
        <taxon>Ecdysozoa</taxon>
        <taxon>Arthropoda</taxon>
        <taxon>Hexapoda</taxon>
        <taxon>Insecta</taxon>
        <taxon>Pterygota</taxon>
        <taxon>Neoptera</taxon>
        <taxon>Endopterygota</taxon>
        <taxon>Coleoptera</taxon>
        <taxon>Polyphaga</taxon>
        <taxon>Cucujiformia</taxon>
        <taxon>Chrysomeloidea</taxon>
        <taxon>Chrysomelidae</taxon>
        <taxon>Bruchinae</taxon>
        <taxon>Bruchini</taxon>
        <taxon>Acanthoscelides</taxon>
    </lineage>
</organism>
<evidence type="ECO:0000313" key="3">
    <source>
        <dbReference type="Proteomes" id="UP001152888"/>
    </source>
</evidence>
<comment type="caution">
    <text evidence="2">The sequence shown here is derived from an EMBL/GenBank/DDBJ whole genome shotgun (WGS) entry which is preliminary data.</text>
</comment>
<keyword evidence="3" id="KW-1185">Reference proteome</keyword>
<name>A0A9P0MC81_ACAOB</name>
<reference evidence="2" key="1">
    <citation type="submission" date="2022-03" db="EMBL/GenBank/DDBJ databases">
        <authorList>
            <person name="Sayadi A."/>
        </authorList>
    </citation>
    <scope>NUCLEOTIDE SEQUENCE</scope>
</reference>
<dbReference type="Proteomes" id="UP001152888">
    <property type="component" value="Unassembled WGS sequence"/>
</dbReference>
<proteinExistence type="predicted"/>
<evidence type="ECO:0000313" key="2">
    <source>
        <dbReference type="EMBL" id="CAH2011452.1"/>
    </source>
</evidence>
<feature type="region of interest" description="Disordered" evidence="1">
    <location>
        <begin position="1"/>
        <end position="39"/>
    </location>
</feature>
<dbReference type="AlphaFoldDB" id="A0A9P0MC81"/>
<protein>
    <submittedName>
        <fullName evidence="2">Uncharacterized protein</fullName>
    </submittedName>
</protein>
<feature type="compositionally biased region" description="Polar residues" evidence="1">
    <location>
        <begin position="17"/>
        <end position="31"/>
    </location>
</feature>
<evidence type="ECO:0000256" key="1">
    <source>
        <dbReference type="SAM" id="MobiDB-lite"/>
    </source>
</evidence>
<gene>
    <name evidence="2" type="ORF">ACAOBT_LOCUS32170</name>
</gene>